<evidence type="ECO:0008006" key="3">
    <source>
        <dbReference type="Google" id="ProtNLM"/>
    </source>
</evidence>
<feature type="non-terminal residue" evidence="1">
    <location>
        <position position="134"/>
    </location>
</feature>
<name>A0ABR5IR73_9ACTN</name>
<reference evidence="1 2" key="1">
    <citation type="submission" date="2015-07" db="EMBL/GenBank/DDBJ databases">
        <authorList>
            <person name="Ju K.-S."/>
            <person name="Doroghazi J.R."/>
            <person name="Metcalf W.W."/>
        </authorList>
    </citation>
    <scope>NUCLEOTIDE SEQUENCE [LARGE SCALE GENOMIC DNA]</scope>
    <source>
        <strain evidence="1 2">NRRL B-3589</strain>
    </source>
</reference>
<sequence length="134" mass="15167">MDERLYNQVWGMFEDLARTVAAYRGAVDFAESRMERELDGVLSDPRTRVGPAADAAREAARGKQMRLVAQARAVLDRDLGRLADESDVVEHALPPAYARWDSPVWQGYQVPFETPMAVRLGDLRLPERDDLRIP</sequence>
<comment type="caution">
    <text evidence="1">The sequence shown here is derived from an EMBL/GenBank/DDBJ whole genome shotgun (WGS) entry which is preliminary data.</text>
</comment>
<accession>A0ABR5IR73</accession>
<protein>
    <recommendedName>
        <fullName evidence="3">Export associated protein</fullName>
    </recommendedName>
</protein>
<dbReference type="EMBL" id="LGUT01004658">
    <property type="protein sequence ID" value="KOG41882.1"/>
    <property type="molecule type" value="Genomic_DNA"/>
</dbReference>
<evidence type="ECO:0000313" key="1">
    <source>
        <dbReference type="EMBL" id="KOG41882.1"/>
    </source>
</evidence>
<keyword evidence="2" id="KW-1185">Reference proteome</keyword>
<proteinExistence type="predicted"/>
<dbReference type="Proteomes" id="UP000037020">
    <property type="component" value="Unassembled WGS sequence"/>
</dbReference>
<organism evidence="1 2">
    <name type="scientific">Streptomyces varsoviensis</name>
    <dbReference type="NCBI Taxonomy" id="67373"/>
    <lineage>
        <taxon>Bacteria</taxon>
        <taxon>Bacillati</taxon>
        <taxon>Actinomycetota</taxon>
        <taxon>Actinomycetes</taxon>
        <taxon>Kitasatosporales</taxon>
        <taxon>Streptomycetaceae</taxon>
        <taxon>Streptomyces</taxon>
    </lineage>
</organism>
<gene>
    <name evidence="1" type="ORF">ADK38_46710</name>
</gene>
<evidence type="ECO:0000313" key="2">
    <source>
        <dbReference type="Proteomes" id="UP000037020"/>
    </source>
</evidence>